<dbReference type="AlphaFoldDB" id="A0A8H6ZHG2"/>
<dbReference type="Pfam" id="PF20152">
    <property type="entry name" value="DUF6534"/>
    <property type="match status" value="1"/>
</dbReference>
<evidence type="ECO:0000313" key="4">
    <source>
        <dbReference type="Proteomes" id="UP000623467"/>
    </source>
</evidence>
<feature type="transmembrane region" description="Helical" evidence="1">
    <location>
        <begin position="47"/>
        <end position="68"/>
    </location>
</feature>
<keyword evidence="1" id="KW-0812">Transmembrane</keyword>
<keyword evidence="1" id="KW-1133">Transmembrane helix</keyword>
<protein>
    <recommendedName>
        <fullName evidence="2">DUF6534 domain-containing protein</fullName>
    </recommendedName>
</protein>
<keyword evidence="1" id="KW-0472">Membrane</keyword>
<feature type="domain" description="DUF6534" evidence="2">
    <location>
        <begin position="166"/>
        <end position="248"/>
    </location>
</feature>
<feature type="transmembrane region" description="Helical" evidence="1">
    <location>
        <begin position="12"/>
        <end position="35"/>
    </location>
</feature>
<evidence type="ECO:0000259" key="2">
    <source>
        <dbReference type="Pfam" id="PF20152"/>
    </source>
</evidence>
<feature type="transmembrane region" description="Helical" evidence="1">
    <location>
        <begin position="199"/>
        <end position="222"/>
    </location>
</feature>
<dbReference type="InterPro" id="IPR045339">
    <property type="entry name" value="DUF6534"/>
</dbReference>
<evidence type="ECO:0000256" key="1">
    <source>
        <dbReference type="SAM" id="Phobius"/>
    </source>
</evidence>
<feature type="transmembrane region" description="Helical" evidence="1">
    <location>
        <begin position="88"/>
        <end position="109"/>
    </location>
</feature>
<dbReference type="Proteomes" id="UP000623467">
    <property type="component" value="Unassembled WGS sequence"/>
</dbReference>
<proteinExistence type="predicted"/>
<feature type="transmembrane region" description="Helical" evidence="1">
    <location>
        <begin position="118"/>
        <end position="149"/>
    </location>
</feature>
<accession>A0A8H6ZHG2</accession>
<dbReference type="EMBL" id="JACAZH010000001">
    <property type="protein sequence ID" value="KAF7377852.1"/>
    <property type="molecule type" value="Genomic_DNA"/>
</dbReference>
<feature type="transmembrane region" description="Helical" evidence="1">
    <location>
        <begin position="155"/>
        <end position="179"/>
    </location>
</feature>
<sequence>MDNTVLNNTLGALEIGILVSYMLFGVTTAQTYIYYHHFPDDSPKLKAMVAFVWVCESAHAICIGNGLYTYTIVNYGKPERLAYAFPKSLLVGAFLTSVISAIVQGFFVFRTNLLTKKLYLCLIISVMIFLRLLAISAVFSLGLGVTLLVPFEAQWGWLLIVGLAISAATDLTIAVVLTVSLRNQSRGVCKRTMALVDKLIAWTIETAAITSVSTILKFIFFITMKHNFIWLAVLCELPTGQASLLATLREMDQVTVTLPSLPAVTQPPCTGMNIVVTKTSEVLDDASIQCGSDPEELGDV</sequence>
<dbReference type="PANTHER" id="PTHR40465:SF1">
    <property type="entry name" value="DUF6534 DOMAIN-CONTAINING PROTEIN"/>
    <property type="match status" value="1"/>
</dbReference>
<organism evidence="3 4">
    <name type="scientific">Mycena sanguinolenta</name>
    <dbReference type="NCBI Taxonomy" id="230812"/>
    <lineage>
        <taxon>Eukaryota</taxon>
        <taxon>Fungi</taxon>
        <taxon>Dikarya</taxon>
        <taxon>Basidiomycota</taxon>
        <taxon>Agaricomycotina</taxon>
        <taxon>Agaricomycetes</taxon>
        <taxon>Agaricomycetidae</taxon>
        <taxon>Agaricales</taxon>
        <taxon>Marasmiineae</taxon>
        <taxon>Mycenaceae</taxon>
        <taxon>Mycena</taxon>
    </lineage>
</organism>
<comment type="caution">
    <text evidence="3">The sequence shown here is derived from an EMBL/GenBank/DDBJ whole genome shotgun (WGS) entry which is preliminary data.</text>
</comment>
<reference evidence="3" key="1">
    <citation type="submission" date="2020-05" db="EMBL/GenBank/DDBJ databases">
        <title>Mycena genomes resolve the evolution of fungal bioluminescence.</title>
        <authorList>
            <person name="Tsai I.J."/>
        </authorList>
    </citation>
    <scope>NUCLEOTIDE SEQUENCE</scope>
    <source>
        <strain evidence="3">160909Yilan</strain>
    </source>
</reference>
<keyword evidence="4" id="KW-1185">Reference proteome</keyword>
<dbReference type="OrthoDB" id="2535105at2759"/>
<gene>
    <name evidence="3" type="ORF">MSAN_00208800</name>
</gene>
<name>A0A8H6ZHG2_9AGAR</name>
<dbReference type="PANTHER" id="PTHR40465">
    <property type="entry name" value="CHROMOSOME 1, WHOLE GENOME SHOTGUN SEQUENCE"/>
    <property type="match status" value="1"/>
</dbReference>
<evidence type="ECO:0000313" key="3">
    <source>
        <dbReference type="EMBL" id="KAF7377852.1"/>
    </source>
</evidence>